<comment type="subcellular location">
    <subcellularLocation>
        <location evidence="3">Membrane</location>
        <topology evidence="3">Multi-pass membrane protein</topology>
    </subcellularLocation>
</comment>
<dbReference type="GO" id="GO:0046872">
    <property type="term" value="F:metal ion binding"/>
    <property type="evidence" value="ECO:0007669"/>
    <property type="project" value="UniProtKB-KW"/>
</dbReference>
<comment type="cofactor">
    <cofactor evidence="1">
        <name>heme</name>
        <dbReference type="ChEBI" id="CHEBI:30413"/>
    </cofactor>
</comment>
<keyword evidence="14" id="KW-0408">Iron</keyword>
<keyword evidence="11" id="KW-0479">Metal-binding</keyword>
<dbReference type="Pfam" id="PF01127">
    <property type="entry name" value="Sdh_cyt"/>
    <property type="match status" value="1"/>
</dbReference>
<dbReference type="CDD" id="cd03495">
    <property type="entry name" value="SQR_TypeC_SdhD_like"/>
    <property type="match status" value="1"/>
</dbReference>
<keyword evidence="10 16" id="KW-0812">Transmembrane</keyword>
<evidence type="ECO:0000256" key="6">
    <source>
        <dbReference type="ARBA" id="ARBA00019425"/>
    </source>
</evidence>
<dbReference type="GO" id="GO:0016020">
    <property type="term" value="C:membrane"/>
    <property type="evidence" value="ECO:0007669"/>
    <property type="project" value="UniProtKB-SubCell"/>
</dbReference>
<evidence type="ECO:0000256" key="13">
    <source>
        <dbReference type="ARBA" id="ARBA00022989"/>
    </source>
</evidence>
<evidence type="ECO:0000256" key="4">
    <source>
        <dbReference type="ARBA" id="ARBA00005163"/>
    </source>
</evidence>
<keyword evidence="15 16" id="KW-0472">Membrane</keyword>
<keyword evidence="8" id="KW-0816">Tricarboxylic acid cycle</keyword>
<evidence type="ECO:0000256" key="16">
    <source>
        <dbReference type="SAM" id="Phobius"/>
    </source>
</evidence>
<comment type="pathway">
    <text evidence="4">Carbohydrate metabolism; tricarboxylic acid cycle.</text>
</comment>
<evidence type="ECO:0000256" key="15">
    <source>
        <dbReference type="ARBA" id="ARBA00023136"/>
    </source>
</evidence>
<dbReference type="GO" id="GO:0020037">
    <property type="term" value="F:heme binding"/>
    <property type="evidence" value="ECO:0007669"/>
    <property type="project" value="InterPro"/>
</dbReference>
<evidence type="ECO:0000256" key="2">
    <source>
        <dbReference type="ARBA" id="ARBA00004050"/>
    </source>
</evidence>
<evidence type="ECO:0000256" key="10">
    <source>
        <dbReference type="ARBA" id="ARBA00022692"/>
    </source>
</evidence>
<evidence type="ECO:0000313" key="17">
    <source>
        <dbReference type="EMBL" id="CAM75702.1"/>
    </source>
</evidence>
<dbReference type="AlphaFoldDB" id="A4TYJ5"/>
<keyword evidence="12" id="KW-0249">Electron transport</keyword>
<organism evidence="17">
    <name type="scientific">Magnetospirillum gryphiswaldense</name>
    <dbReference type="NCBI Taxonomy" id="55518"/>
    <lineage>
        <taxon>Bacteria</taxon>
        <taxon>Pseudomonadati</taxon>
        <taxon>Pseudomonadota</taxon>
        <taxon>Alphaproteobacteria</taxon>
        <taxon>Rhodospirillales</taxon>
        <taxon>Rhodospirillaceae</taxon>
        <taxon>Magnetospirillum</taxon>
    </lineage>
</organism>
<dbReference type="UniPathway" id="UPA00223"/>
<comment type="subunit">
    <text evidence="5">Part of an enzyme complex containing four subunits: a flavoprotein, an iron-sulfur protein, plus two membrane-anchoring proteins, SdhC and SdhD.</text>
</comment>
<dbReference type="InterPro" id="IPR034804">
    <property type="entry name" value="SQR/QFR_C/D"/>
</dbReference>
<evidence type="ECO:0000256" key="9">
    <source>
        <dbReference type="ARBA" id="ARBA00022617"/>
    </source>
</evidence>
<feature type="transmembrane region" description="Helical" evidence="16">
    <location>
        <begin position="100"/>
        <end position="125"/>
    </location>
</feature>
<gene>
    <name evidence="17" type="primary">sdhD</name>
    <name evidence="17" type="ORF">MGR_0476</name>
</gene>
<evidence type="ECO:0000256" key="5">
    <source>
        <dbReference type="ARBA" id="ARBA00011558"/>
    </source>
</evidence>
<dbReference type="GO" id="GO:0006099">
    <property type="term" value="P:tricarboxylic acid cycle"/>
    <property type="evidence" value="ECO:0007669"/>
    <property type="project" value="UniProtKB-UniPathway"/>
</dbReference>
<evidence type="ECO:0000256" key="12">
    <source>
        <dbReference type="ARBA" id="ARBA00022982"/>
    </source>
</evidence>
<evidence type="ECO:0000256" key="14">
    <source>
        <dbReference type="ARBA" id="ARBA00023004"/>
    </source>
</evidence>
<dbReference type="SUPFAM" id="SSF81343">
    <property type="entry name" value="Fumarate reductase respiratory complex transmembrane subunits"/>
    <property type="match status" value="1"/>
</dbReference>
<keyword evidence="7" id="KW-0813">Transport</keyword>
<evidence type="ECO:0000256" key="8">
    <source>
        <dbReference type="ARBA" id="ARBA00022532"/>
    </source>
</evidence>
<keyword evidence="9" id="KW-0349">Heme</keyword>
<dbReference type="InterPro" id="IPR014312">
    <property type="entry name" value="Succ_DH_anchor"/>
</dbReference>
<comment type="function">
    <text evidence="2">Membrane-anchoring subunit of succinate dehydrogenase (SDH).</text>
</comment>
<keyword evidence="13 16" id="KW-1133">Transmembrane helix</keyword>
<dbReference type="NCBIfam" id="TIGR02968">
    <property type="entry name" value="succ_dehyd_anc"/>
    <property type="match status" value="1"/>
</dbReference>
<reference evidence="17" key="1">
    <citation type="journal article" date="2007" name="J. Bacteriol.">
        <title>Comparative genome analysis of four magnetotactic bacteria reveals a complex set of group-specific genes implicated in magnetosome biomineralization and function.</title>
        <authorList>
            <person name="Richter M."/>
            <person name="Kube M."/>
            <person name="Bazylinski D.A."/>
            <person name="Lombardot T."/>
            <person name="Gloeckner F.O."/>
            <person name="Reinhardt R."/>
            <person name="Schueler D."/>
        </authorList>
    </citation>
    <scope>NUCLEOTIDE SEQUENCE</scope>
    <source>
        <strain evidence="17">MSR-1</strain>
    </source>
</reference>
<feature type="transmembrane region" description="Helical" evidence="16">
    <location>
        <begin position="66"/>
        <end position="88"/>
    </location>
</feature>
<dbReference type="RefSeq" id="WP_024080440.1">
    <property type="nucleotide sequence ID" value="NZ_CP027527.1"/>
</dbReference>
<protein>
    <recommendedName>
        <fullName evidence="6">Succinate dehydrogenase hydrophobic membrane anchor subunit</fullName>
    </recommendedName>
</protein>
<dbReference type="EMBL" id="CU459003">
    <property type="protein sequence ID" value="CAM75702.1"/>
    <property type="molecule type" value="Genomic_DNA"/>
</dbReference>
<evidence type="ECO:0000256" key="1">
    <source>
        <dbReference type="ARBA" id="ARBA00001971"/>
    </source>
</evidence>
<evidence type="ECO:0000256" key="11">
    <source>
        <dbReference type="ARBA" id="ARBA00022723"/>
    </source>
</evidence>
<evidence type="ECO:0000256" key="3">
    <source>
        <dbReference type="ARBA" id="ARBA00004141"/>
    </source>
</evidence>
<dbReference type="InterPro" id="IPR000701">
    <property type="entry name" value="SuccDH_FuR_B_TM-su"/>
</dbReference>
<proteinExistence type="predicted"/>
<evidence type="ECO:0000256" key="7">
    <source>
        <dbReference type="ARBA" id="ARBA00022448"/>
    </source>
</evidence>
<dbReference type="Gene3D" id="1.20.1300.10">
    <property type="entry name" value="Fumarate reductase/succinate dehydrogenase, transmembrane subunit"/>
    <property type="match status" value="1"/>
</dbReference>
<accession>A4TYJ5</accession>
<name>A4TYJ5_9PROT</name>
<sequence>MTTLRSPIGRARGLGSAKSGMGHHWSTIVSAVGLIPLSLWFVVSIARLAGADHAVFTAWIAKGPNAALLILTIGLTCYHASLGLSMVIEDYVTCKAKKFAALLATRLIAALLAVGMSVSILKVAIGG</sequence>
<feature type="transmembrane region" description="Helical" evidence="16">
    <location>
        <begin position="25"/>
        <end position="46"/>
    </location>
</feature>